<name>A0A323UM89_RHOPL</name>
<dbReference type="AlphaFoldDB" id="A0A323UM89"/>
<gene>
    <name evidence="1" type="ORF">DNX69_09065</name>
</gene>
<protein>
    <submittedName>
        <fullName evidence="1">Uncharacterized protein</fullName>
    </submittedName>
</protein>
<dbReference type="Proteomes" id="UP000248134">
    <property type="component" value="Unassembled WGS sequence"/>
</dbReference>
<organism evidence="1 2">
    <name type="scientific">Rhodopseudomonas palustris</name>
    <dbReference type="NCBI Taxonomy" id="1076"/>
    <lineage>
        <taxon>Bacteria</taxon>
        <taxon>Pseudomonadati</taxon>
        <taxon>Pseudomonadota</taxon>
        <taxon>Alphaproteobacteria</taxon>
        <taxon>Hyphomicrobiales</taxon>
        <taxon>Nitrobacteraceae</taxon>
        <taxon>Rhodopseudomonas</taxon>
    </lineage>
</organism>
<sequence>MTGASVSALAALAGSAIGGLATLSTTWLSQNYQARSARLTQEGSRREKLFGEFIDQASKLYIDALMHSLDDPTKLIEIYALIGKLRLFAAPKTVAEAERVIEHIVALYDRPPLNLQDLHMLDRDKFDLLWPFAEACRTELTSGPS</sequence>
<dbReference type="RefSeq" id="WP_110785674.1">
    <property type="nucleotide sequence ID" value="NZ_QKQS01000013.1"/>
</dbReference>
<evidence type="ECO:0000313" key="2">
    <source>
        <dbReference type="Proteomes" id="UP000248134"/>
    </source>
</evidence>
<accession>A0A323UM89</accession>
<dbReference type="EMBL" id="QKQS01000013">
    <property type="protein sequence ID" value="PZA12156.1"/>
    <property type="molecule type" value="Genomic_DNA"/>
</dbReference>
<proteinExistence type="predicted"/>
<reference evidence="1 2" key="1">
    <citation type="submission" date="2018-06" db="EMBL/GenBank/DDBJ databases">
        <title>Draft Whole-Genome Sequence of the purple photosynthetic bacterium Rhodospeudomonas palustris XCP.</title>
        <authorList>
            <person name="Rayyan A."/>
            <person name="Meyer T.E."/>
            <person name="Kyndt J.A."/>
        </authorList>
    </citation>
    <scope>NUCLEOTIDE SEQUENCE [LARGE SCALE GENOMIC DNA]</scope>
    <source>
        <strain evidence="1 2">XCP</strain>
    </source>
</reference>
<dbReference type="OrthoDB" id="8234117at2"/>
<evidence type="ECO:0000313" key="1">
    <source>
        <dbReference type="EMBL" id="PZA12156.1"/>
    </source>
</evidence>
<comment type="caution">
    <text evidence="1">The sequence shown here is derived from an EMBL/GenBank/DDBJ whole genome shotgun (WGS) entry which is preliminary data.</text>
</comment>